<gene>
    <name evidence="1" type="ORF">DMP05_04530</name>
</gene>
<evidence type="ECO:0000313" key="2">
    <source>
        <dbReference type="Proteomes" id="UP000271472"/>
    </source>
</evidence>
<protein>
    <submittedName>
        <fullName evidence="1">Uncharacterized protein</fullName>
    </submittedName>
</protein>
<dbReference type="EMBL" id="QIBZ01000006">
    <property type="protein sequence ID" value="RNM35426.1"/>
    <property type="molecule type" value="Genomic_DNA"/>
</dbReference>
<comment type="caution">
    <text evidence="1">The sequence shown here is derived from an EMBL/GenBank/DDBJ whole genome shotgun (WGS) entry which is preliminary data.</text>
</comment>
<name>A0A3N0IFS2_9ACTN</name>
<sequence length="92" mass="9870">MRFALYCPFKTMLANSRGHAGGHRGGLRELRGPAKKISHEAREAVVAARNDAGYAHQMAEGLAEVLKGLSTKGVEVDSAAFMFLGVNLLQIC</sequence>
<organism evidence="1 2">
    <name type="scientific">Slackia isoflavoniconvertens</name>
    <dbReference type="NCBI Taxonomy" id="572010"/>
    <lineage>
        <taxon>Bacteria</taxon>
        <taxon>Bacillati</taxon>
        <taxon>Actinomycetota</taxon>
        <taxon>Coriobacteriia</taxon>
        <taxon>Eggerthellales</taxon>
        <taxon>Eggerthellaceae</taxon>
        <taxon>Slackia</taxon>
    </lineage>
</organism>
<keyword evidence="2" id="KW-1185">Reference proteome</keyword>
<dbReference type="Proteomes" id="UP000271472">
    <property type="component" value="Unassembled WGS sequence"/>
</dbReference>
<accession>A0A3N0IFS2</accession>
<evidence type="ECO:0000313" key="1">
    <source>
        <dbReference type="EMBL" id="RNM35426.1"/>
    </source>
</evidence>
<reference evidence="2" key="1">
    <citation type="submission" date="2018-05" db="EMBL/GenBank/DDBJ databases">
        <title>Genome Sequencing of selected type strains of the family Eggerthellaceae.</title>
        <authorList>
            <person name="Danylec N."/>
            <person name="Stoll D.A."/>
            <person name="Doetsch A."/>
            <person name="Huch M."/>
        </authorList>
    </citation>
    <scope>NUCLEOTIDE SEQUENCE [LARGE SCALE GENOMIC DNA]</scope>
    <source>
        <strain evidence="2">DSM 22006</strain>
    </source>
</reference>
<proteinExistence type="predicted"/>
<dbReference type="AlphaFoldDB" id="A0A3N0IFS2"/>